<evidence type="ECO:0000256" key="4">
    <source>
        <dbReference type="PIRSR" id="PIRSR606710-1"/>
    </source>
</evidence>
<feature type="domain" description="Beta-xylosidase C-terminal Concanavalin A-like" evidence="7">
    <location>
        <begin position="322"/>
        <end position="513"/>
    </location>
</feature>
<feature type="active site" description="Proton acceptor" evidence="4">
    <location>
        <position position="15"/>
    </location>
</feature>
<dbReference type="InterPro" id="IPR023296">
    <property type="entry name" value="Glyco_hydro_beta-prop_sf"/>
</dbReference>
<feature type="site" description="Important for catalytic activity, responsible for pKa modulation of the active site Glu and correct orientation of both the proton donor and substrate" evidence="5">
    <location>
        <position position="125"/>
    </location>
</feature>
<dbReference type="Pfam" id="PF04616">
    <property type="entry name" value="Glyco_hydro_43"/>
    <property type="match status" value="1"/>
</dbReference>
<keyword evidence="3 6" id="KW-0326">Glycosidase</keyword>
<dbReference type="CDD" id="cd18617">
    <property type="entry name" value="GH43_XynB-like"/>
    <property type="match status" value="1"/>
</dbReference>
<dbReference type="EMBL" id="JAMTCK010000002">
    <property type="protein sequence ID" value="MCP2164152.1"/>
    <property type="molecule type" value="Genomic_DNA"/>
</dbReference>
<evidence type="ECO:0000256" key="1">
    <source>
        <dbReference type="ARBA" id="ARBA00009865"/>
    </source>
</evidence>
<accession>A0AAE3KEQ9</accession>
<dbReference type="InterPro" id="IPR051795">
    <property type="entry name" value="Glycosyl_Hydrlase_43"/>
</dbReference>
<dbReference type="GO" id="GO:0004553">
    <property type="term" value="F:hydrolase activity, hydrolyzing O-glycosyl compounds"/>
    <property type="evidence" value="ECO:0007669"/>
    <property type="project" value="InterPro"/>
</dbReference>
<organism evidence="8 9">
    <name type="scientific">Goodfellowiella coeruleoviolacea</name>
    <dbReference type="NCBI Taxonomy" id="334858"/>
    <lineage>
        <taxon>Bacteria</taxon>
        <taxon>Bacillati</taxon>
        <taxon>Actinomycetota</taxon>
        <taxon>Actinomycetes</taxon>
        <taxon>Pseudonocardiales</taxon>
        <taxon>Pseudonocardiaceae</taxon>
        <taxon>Goodfellowiella</taxon>
    </lineage>
</organism>
<dbReference type="RefSeq" id="WP_253767528.1">
    <property type="nucleotide sequence ID" value="NZ_JAMTCK010000002.1"/>
</dbReference>
<dbReference type="GO" id="GO:0005975">
    <property type="term" value="P:carbohydrate metabolic process"/>
    <property type="evidence" value="ECO:0007669"/>
    <property type="project" value="InterPro"/>
</dbReference>
<evidence type="ECO:0000259" key="7">
    <source>
        <dbReference type="Pfam" id="PF17851"/>
    </source>
</evidence>
<dbReference type="PANTHER" id="PTHR42812:SF12">
    <property type="entry name" value="BETA-XYLOSIDASE-RELATED"/>
    <property type="match status" value="1"/>
</dbReference>
<reference evidence="8" key="1">
    <citation type="submission" date="2022-06" db="EMBL/GenBank/DDBJ databases">
        <title>Genomic Encyclopedia of Archaeal and Bacterial Type Strains, Phase II (KMG-II): from individual species to whole genera.</title>
        <authorList>
            <person name="Goeker M."/>
        </authorList>
    </citation>
    <scope>NUCLEOTIDE SEQUENCE</scope>
    <source>
        <strain evidence="8">DSM 43935</strain>
    </source>
</reference>
<evidence type="ECO:0000256" key="2">
    <source>
        <dbReference type="ARBA" id="ARBA00022801"/>
    </source>
</evidence>
<proteinExistence type="inferred from homology"/>
<dbReference type="AlphaFoldDB" id="A0AAE3KEQ9"/>
<evidence type="ECO:0000313" key="9">
    <source>
        <dbReference type="Proteomes" id="UP001206128"/>
    </source>
</evidence>
<dbReference type="Pfam" id="PF17851">
    <property type="entry name" value="GH43_C2"/>
    <property type="match status" value="1"/>
</dbReference>
<comment type="similarity">
    <text evidence="1 6">Belongs to the glycosyl hydrolase 43 family.</text>
</comment>
<name>A0AAE3KEQ9_9PSEU</name>
<sequence>MARFRNPVLPGFHPDPSICRVGTDYYLVTSTFEYFPGLPLYHSRDLVHWRQLGHVLDRPDQLPLAGVRSSNGLFAPTIRYHDGRFYVICTLVGGHDRAGTFVVTAADPTGPWSDPYWLPEAEGIDPSLFFDNGRAWCVGCRPLTEPDYPGQTEIWLREFDPIGMRLVGAEQVIWRSALGGAVWTEAPHLYKVDGRYYLLTAEGGTGHDHAVMIARADQITGPYQGSPRNPVLTHRHLGRDHPIVGTGHGDLVCTPGGQWWMVLLGMRPYGGYFYNLGRETFLVPVRWAEGWPVASEGTGRVEDSYPAPDLPEHRWPAEPATDNFEAPTLAPLWNVLRTPDKQFWSLEERFGHLRLRVRPPTLADLDTPSFVGRRQQHIDFAARTAVDFQPESEHESAGLALVQSDAFHLTLTVTGRRQRVVRLARRYQRSTEVLAEAPVAEGRVYLGVEARGQNYQMRFATRPDRWKPLGEPVDGRLLSTPVAGGFVGTYLGVYATSDGQPSSNHADFDWFEYLALDAG</sequence>
<comment type="caution">
    <text evidence="8">The sequence shown here is derived from an EMBL/GenBank/DDBJ whole genome shotgun (WGS) entry which is preliminary data.</text>
</comment>
<dbReference type="InterPro" id="IPR013320">
    <property type="entry name" value="ConA-like_dom_sf"/>
</dbReference>
<dbReference type="Proteomes" id="UP001206128">
    <property type="component" value="Unassembled WGS sequence"/>
</dbReference>
<dbReference type="PANTHER" id="PTHR42812">
    <property type="entry name" value="BETA-XYLOSIDASE"/>
    <property type="match status" value="1"/>
</dbReference>
<evidence type="ECO:0000256" key="6">
    <source>
        <dbReference type="RuleBase" id="RU361187"/>
    </source>
</evidence>
<dbReference type="SUPFAM" id="SSF75005">
    <property type="entry name" value="Arabinanase/levansucrase/invertase"/>
    <property type="match status" value="1"/>
</dbReference>
<keyword evidence="9" id="KW-1185">Reference proteome</keyword>
<dbReference type="Gene3D" id="2.115.10.20">
    <property type="entry name" value="Glycosyl hydrolase domain, family 43"/>
    <property type="match status" value="1"/>
</dbReference>
<protein>
    <submittedName>
        <fullName evidence="8">Alpha-N-arabinofuranosidase</fullName>
    </submittedName>
</protein>
<evidence type="ECO:0000256" key="5">
    <source>
        <dbReference type="PIRSR" id="PIRSR606710-2"/>
    </source>
</evidence>
<evidence type="ECO:0000256" key="3">
    <source>
        <dbReference type="ARBA" id="ARBA00023295"/>
    </source>
</evidence>
<dbReference type="Gene3D" id="2.60.120.200">
    <property type="match status" value="1"/>
</dbReference>
<dbReference type="InterPro" id="IPR041542">
    <property type="entry name" value="GH43_C2"/>
</dbReference>
<gene>
    <name evidence="8" type="ORF">LX83_000992</name>
</gene>
<dbReference type="InterPro" id="IPR006710">
    <property type="entry name" value="Glyco_hydro_43"/>
</dbReference>
<dbReference type="SUPFAM" id="SSF49899">
    <property type="entry name" value="Concanavalin A-like lectins/glucanases"/>
    <property type="match status" value="1"/>
</dbReference>
<feature type="active site" description="Proton donor" evidence="4">
    <location>
        <position position="185"/>
    </location>
</feature>
<keyword evidence="2 6" id="KW-0378">Hydrolase</keyword>
<evidence type="ECO:0000313" key="8">
    <source>
        <dbReference type="EMBL" id="MCP2164152.1"/>
    </source>
</evidence>